<dbReference type="EMBL" id="JAAUVV010000013">
    <property type="protein sequence ID" value="NJJ04198.1"/>
    <property type="molecule type" value="Genomic_DNA"/>
</dbReference>
<name>A0AAP6XN55_9CORY</name>
<keyword evidence="1" id="KW-0620">Polyamine biosynthesis</keyword>
<dbReference type="PANTHER" id="PTHR43317">
    <property type="entry name" value="THERMOSPERMINE SYNTHASE ACAULIS5"/>
    <property type="match status" value="1"/>
</dbReference>
<gene>
    <name evidence="2" type="ORF">HC138_07540</name>
</gene>
<dbReference type="Gene3D" id="3.40.50.150">
    <property type="entry name" value="Vaccinia Virus protein VP39"/>
    <property type="match status" value="1"/>
</dbReference>
<dbReference type="SUPFAM" id="SSF53335">
    <property type="entry name" value="S-adenosyl-L-methionine-dependent methyltransferases"/>
    <property type="match status" value="1"/>
</dbReference>
<organism evidence="2 3">
    <name type="scientific">Corynebacterium coyleae</name>
    <dbReference type="NCBI Taxonomy" id="53374"/>
    <lineage>
        <taxon>Bacteria</taxon>
        <taxon>Bacillati</taxon>
        <taxon>Actinomycetota</taxon>
        <taxon>Actinomycetes</taxon>
        <taxon>Mycobacteriales</taxon>
        <taxon>Corynebacteriaceae</taxon>
        <taxon>Corynebacterium</taxon>
    </lineage>
</organism>
<proteinExistence type="predicted"/>
<protein>
    <submittedName>
        <fullName evidence="2">Fused MFS/spermidine synthase</fullName>
    </submittedName>
</protein>
<dbReference type="InterPro" id="IPR029063">
    <property type="entry name" value="SAM-dependent_MTases_sf"/>
</dbReference>
<accession>A0AAP6XN55</accession>
<reference evidence="2 3" key="1">
    <citation type="submission" date="2020-03" db="EMBL/GenBank/DDBJ databases">
        <title>Draft genome sequences of bacterial isolates from the female urobiome.</title>
        <authorList>
            <person name="Miller-Ensminger T."/>
            <person name="Wolfe A.J."/>
            <person name="Putonti C."/>
        </authorList>
    </citation>
    <scope>NUCLEOTIDE SEQUENCE [LARGE SCALE GENOMIC DNA]</scope>
    <source>
        <strain evidence="2 3">UMB8490</strain>
    </source>
</reference>
<evidence type="ECO:0000313" key="2">
    <source>
        <dbReference type="EMBL" id="NJJ04198.1"/>
    </source>
</evidence>
<evidence type="ECO:0000256" key="1">
    <source>
        <dbReference type="ARBA" id="ARBA00023115"/>
    </source>
</evidence>
<dbReference type="AlphaFoldDB" id="A0AAP6XN55"/>
<dbReference type="RefSeq" id="WP_167616751.1">
    <property type="nucleotide sequence ID" value="NZ_JAAUVV010000013.1"/>
</dbReference>
<dbReference type="Proteomes" id="UP000591626">
    <property type="component" value="Unassembled WGS sequence"/>
</dbReference>
<dbReference type="GO" id="GO:0006596">
    <property type="term" value="P:polyamine biosynthetic process"/>
    <property type="evidence" value="ECO:0007669"/>
    <property type="project" value="UniProtKB-KW"/>
</dbReference>
<dbReference type="CDD" id="cd02440">
    <property type="entry name" value="AdoMet_MTases"/>
    <property type="match status" value="1"/>
</dbReference>
<dbReference type="NCBIfam" id="NF037959">
    <property type="entry name" value="MFS_SpdSyn"/>
    <property type="match status" value="1"/>
</dbReference>
<sequence>MVAKSEFYEIDTGVAEVLHEPDGSMVLLVNGVPSSHIVSGDPQRLDFEYMRWMADFLDTHYPDEAKPKSRLTHLGGGACTLARYFASAWKGSRNTVVEIDSELAVLARELFDIPRAPTVKIRVGDARDVTDSFKPATRDVIIRDVFSSATTPRNLTTVEFYAAVRSSISDRGFYLANCGSHADLKEAKEELAGMLEVFPHVAAIADPPMFKGRRYGNIVLIGANHPIEAGDVLTRELLKGGVPAQFKGLGWARRFATTPRHDEP</sequence>
<comment type="caution">
    <text evidence="2">The sequence shown here is derived from an EMBL/GenBank/DDBJ whole genome shotgun (WGS) entry which is preliminary data.</text>
</comment>
<dbReference type="PANTHER" id="PTHR43317:SF1">
    <property type="entry name" value="THERMOSPERMINE SYNTHASE ACAULIS5"/>
    <property type="match status" value="1"/>
</dbReference>
<evidence type="ECO:0000313" key="3">
    <source>
        <dbReference type="Proteomes" id="UP000591626"/>
    </source>
</evidence>